<dbReference type="InterPro" id="IPR051011">
    <property type="entry name" value="Metal_resp_trans_reg"/>
</dbReference>
<proteinExistence type="predicted"/>
<evidence type="ECO:0000313" key="6">
    <source>
        <dbReference type="EMBL" id="CBL87222.1"/>
    </source>
</evidence>
<dbReference type="InterPro" id="IPR036388">
    <property type="entry name" value="WH-like_DNA-bd_sf"/>
</dbReference>
<gene>
    <name evidence="5" type="ORF">S3_891_0019</name>
    <name evidence="6" type="ORF">S3_892_0014</name>
</gene>
<evidence type="ECO:0000256" key="2">
    <source>
        <dbReference type="ARBA" id="ARBA00023125"/>
    </source>
</evidence>
<dbReference type="SUPFAM" id="SSF46785">
    <property type="entry name" value="Winged helix' DNA-binding domain"/>
    <property type="match status" value="1"/>
</dbReference>
<protein>
    <submittedName>
        <fullName evidence="5">Regulatory protein containing ArsR domain</fullName>
    </submittedName>
</protein>
<dbReference type="CDD" id="cd00090">
    <property type="entry name" value="HTH_ARSR"/>
    <property type="match status" value="1"/>
</dbReference>
<reference evidence="5" key="1">
    <citation type="submission" date="2010-05" db="EMBL/GenBank/DDBJ databases">
        <authorList>
            <person name="Genoscope - CEA"/>
        </authorList>
    </citation>
    <scope>NUCLEOTIDE SEQUENCE</scope>
</reference>
<dbReference type="GO" id="GO:0003677">
    <property type="term" value="F:DNA binding"/>
    <property type="evidence" value="ECO:0007669"/>
    <property type="project" value="UniProtKB-KW"/>
</dbReference>
<dbReference type="PROSITE" id="PS50987">
    <property type="entry name" value="HTH_ARSR_2"/>
    <property type="match status" value="1"/>
</dbReference>
<dbReference type="SMART" id="SM00418">
    <property type="entry name" value="HTH_ARSR"/>
    <property type="match status" value="1"/>
</dbReference>
<keyword evidence="3" id="KW-0804">Transcription</keyword>
<organism evidence="5">
    <name type="scientific">uncultured Sphingobacteriia bacterium</name>
    <dbReference type="NCBI Taxonomy" id="246143"/>
    <lineage>
        <taxon>Bacteria</taxon>
        <taxon>Pseudomonadati</taxon>
        <taxon>Bacteroidota</taxon>
        <taxon>Sphingobacteriia</taxon>
        <taxon>environmental samples</taxon>
    </lineage>
</organism>
<reference evidence="6" key="2">
    <citation type="journal article" date="2012" name="Environ. Microbiol.">
        <title>Genomic content of uncultured Bacteroidetes from contrasting oceanic provinces in the North Atlantic Ocean.</title>
        <authorList>
            <person name="Gomez-Pereira P.R."/>
            <person name="Schuler M."/>
            <person name="Fuchs B.M."/>
            <person name="Bennke C."/>
            <person name="Teeling H."/>
            <person name="Waldmann J."/>
            <person name="Richter M."/>
            <person name="Barbe V."/>
            <person name="Bataille E."/>
            <person name="Glockner F.O."/>
            <person name="Amann R."/>
        </authorList>
    </citation>
    <scope>NUCLEOTIDE SEQUENCE</scope>
</reference>
<dbReference type="InterPro" id="IPR036390">
    <property type="entry name" value="WH_DNA-bd_sf"/>
</dbReference>
<dbReference type="PRINTS" id="PR00778">
    <property type="entry name" value="HTHARSR"/>
</dbReference>
<dbReference type="EMBL" id="FQ032813">
    <property type="protein sequence ID" value="CBL87222.1"/>
    <property type="molecule type" value="Genomic_DNA"/>
</dbReference>
<dbReference type="PANTHER" id="PTHR43132">
    <property type="entry name" value="ARSENICAL RESISTANCE OPERON REPRESSOR ARSR-RELATED"/>
    <property type="match status" value="1"/>
</dbReference>
<keyword evidence="1" id="KW-0805">Transcription regulation</keyword>
<keyword evidence="2" id="KW-0238">DNA-binding</keyword>
<dbReference type="NCBIfam" id="NF033788">
    <property type="entry name" value="HTH_metalloreg"/>
    <property type="match status" value="1"/>
</dbReference>
<dbReference type="InterPro" id="IPR011991">
    <property type="entry name" value="ArsR-like_HTH"/>
</dbReference>
<evidence type="ECO:0000256" key="1">
    <source>
        <dbReference type="ARBA" id="ARBA00023015"/>
    </source>
</evidence>
<name>F4MM27_9BACT</name>
<dbReference type="EMBL" id="FQ032812">
    <property type="protein sequence ID" value="CBL87190.1"/>
    <property type="molecule type" value="Genomic_DNA"/>
</dbReference>
<dbReference type="Pfam" id="PF01022">
    <property type="entry name" value="HTH_5"/>
    <property type="match status" value="1"/>
</dbReference>
<dbReference type="AlphaFoldDB" id="F4MM27"/>
<feature type="domain" description="HTH arsR-type" evidence="4">
    <location>
        <begin position="8"/>
        <end position="103"/>
    </location>
</feature>
<dbReference type="GO" id="GO:0003700">
    <property type="term" value="F:DNA-binding transcription factor activity"/>
    <property type="evidence" value="ECO:0007669"/>
    <property type="project" value="InterPro"/>
</dbReference>
<dbReference type="Gene3D" id="1.10.10.10">
    <property type="entry name" value="Winged helix-like DNA-binding domain superfamily/Winged helix DNA-binding domain"/>
    <property type="match status" value="1"/>
</dbReference>
<evidence type="ECO:0000256" key="3">
    <source>
        <dbReference type="ARBA" id="ARBA00023163"/>
    </source>
</evidence>
<dbReference type="PANTHER" id="PTHR43132:SF2">
    <property type="entry name" value="ARSENICAL RESISTANCE OPERON REPRESSOR ARSR-RELATED"/>
    <property type="match status" value="1"/>
</dbReference>
<accession>F4MM27</accession>
<dbReference type="InterPro" id="IPR001845">
    <property type="entry name" value="HTH_ArsR_DNA-bd_dom"/>
</dbReference>
<evidence type="ECO:0000313" key="5">
    <source>
        <dbReference type="EMBL" id="CBL87190.1"/>
    </source>
</evidence>
<sequence length="105" mass="12007">MRETKVIFNNEKLHYSSELMRALAHPLRMKILEYINRSGKTQVNKIYNSLGIEQSITSQHLKILRLSGVVSANKEGKFIHYTINYEIVDKAVKAVNNFLGNTITA</sequence>
<evidence type="ECO:0000259" key="4">
    <source>
        <dbReference type="PROSITE" id="PS50987"/>
    </source>
</evidence>